<dbReference type="InterPro" id="IPR040190">
    <property type="entry name" value="MURQ/GCKR"/>
</dbReference>
<dbReference type="GO" id="GO:0046348">
    <property type="term" value="P:amino sugar catabolic process"/>
    <property type="evidence" value="ECO:0007669"/>
    <property type="project" value="InterPro"/>
</dbReference>
<comment type="induction">
    <text evidence="3">Induced by MurNAc 6-phosphate that releases the repressor MurR from the DNA. Repressed by MurR in the absence of MurNAc 6-phosphate.</text>
</comment>
<evidence type="ECO:0000313" key="5">
    <source>
        <dbReference type="EMBL" id="VFS51083.1"/>
    </source>
</evidence>
<sequence>MKSHMKNNDLTSCLNSELNPDTIGLSDMDTRSLLTTINQADSTVAEIIRQVIPDISAAIDQIATRIAQGGRLFYVGAGTSGRLAVLDSAECPPTFGTDPELVQSIIAGGHAAMLHAVENVEDSATESIVELKQRNACADDIIIGLAASGRTPFTLAAIEYGNQLGALTIAITTRGPGPISQIAQMAISPDVGPEVLSGSTRMKSGTAQKMMLGMISTGVMVRLGKVHRNLMVDVIASNEKLERRAERIVSEICGISQSEAARYLSYVDYKPRLAILMNELGVSVETAKSIAEQQKYRSLQQQLNDNAA</sequence>
<evidence type="ECO:0000256" key="1">
    <source>
        <dbReference type="ARBA" id="ARBA00023239"/>
    </source>
</evidence>
<dbReference type="InterPro" id="IPR046348">
    <property type="entry name" value="SIS_dom_sf"/>
</dbReference>
<protein>
    <recommendedName>
        <fullName evidence="3">N-acetylmuramic acid 6-phosphate etherase</fullName>
        <shortName evidence="3">MurNAc-6-P etherase</shortName>
        <ecNumber evidence="3">4.2.1.126</ecNumber>
    </recommendedName>
    <alternativeName>
        <fullName evidence="3">N-acetylmuramic acid 6-phosphate hydrolase</fullName>
    </alternativeName>
    <alternativeName>
        <fullName evidence="3">N-acetylmuramic acid 6-phosphate lyase</fullName>
    </alternativeName>
</protein>
<dbReference type="NCBIfam" id="TIGR00274">
    <property type="entry name" value="N-acetylmuramic acid 6-phosphate etherase"/>
    <property type="match status" value="1"/>
</dbReference>
<proteinExistence type="evidence at transcript level"/>
<comment type="function">
    <text evidence="3">Specifically catalyzes the cleavage of the D-lactyl ether substituent of MurNAc 6-phosphate, producing GlcNAc 6-phosphate and D-lactate. Together with AnmK, is also required for the utilization of anhydro-N-acetylmuramic acid (anhMurNAc) either imported from the medium or derived from its own cell wall murein, and thus plays a role in cell wall recycling.</text>
</comment>
<dbReference type="Pfam" id="PF22645">
    <property type="entry name" value="GKRP_SIS_N"/>
    <property type="match status" value="1"/>
</dbReference>
<comment type="catalytic activity">
    <reaction evidence="3">
        <text>N-acetyl-D-muramate 6-phosphate + H2O = N-acetyl-D-glucosamine 6-phosphate + (R)-lactate</text>
        <dbReference type="Rhea" id="RHEA:26410"/>
        <dbReference type="ChEBI" id="CHEBI:15377"/>
        <dbReference type="ChEBI" id="CHEBI:16004"/>
        <dbReference type="ChEBI" id="CHEBI:57513"/>
        <dbReference type="ChEBI" id="CHEBI:58722"/>
        <dbReference type="EC" id="4.2.1.126"/>
    </reaction>
</comment>
<dbReference type="PROSITE" id="PS01272">
    <property type="entry name" value="GCKR"/>
    <property type="match status" value="1"/>
</dbReference>
<evidence type="ECO:0000256" key="2">
    <source>
        <dbReference type="ARBA" id="ARBA00023277"/>
    </source>
</evidence>
<dbReference type="FunFam" id="3.40.50.10490:FF:000014">
    <property type="entry name" value="N-acetylmuramic acid 6-phosphate etherase"/>
    <property type="match status" value="1"/>
</dbReference>
<dbReference type="HAMAP" id="MF_00068">
    <property type="entry name" value="MurQ"/>
    <property type="match status" value="1"/>
</dbReference>
<name>A0A484ZUR5_9GAMM</name>
<organism evidence="5 6">
    <name type="scientific">Budvicia aquatica</name>
    <dbReference type="NCBI Taxonomy" id="82979"/>
    <lineage>
        <taxon>Bacteria</taxon>
        <taxon>Pseudomonadati</taxon>
        <taxon>Pseudomonadota</taxon>
        <taxon>Gammaproteobacteria</taxon>
        <taxon>Enterobacterales</taxon>
        <taxon>Budviciaceae</taxon>
        <taxon>Budvicia</taxon>
    </lineage>
</organism>
<comment type="pathway">
    <text evidence="3">Cell wall biogenesis; peptidoglycan recycling.</text>
</comment>
<dbReference type="GO" id="GO:0009254">
    <property type="term" value="P:peptidoglycan turnover"/>
    <property type="evidence" value="ECO:0007669"/>
    <property type="project" value="UniProtKB-UniRule"/>
</dbReference>
<comment type="subunit">
    <text evidence="3">Homodimer.</text>
</comment>
<feature type="domain" description="SIS" evidence="4">
    <location>
        <begin position="62"/>
        <end position="225"/>
    </location>
</feature>
<keyword evidence="2 3" id="KW-0119">Carbohydrate metabolism</keyword>
<dbReference type="InterPro" id="IPR005488">
    <property type="entry name" value="Etherase_MurQ"/>
</dbReference>
<dbReference type="NCBIfam" id="NF009222">
    <property type="entry name" value="PRK12570.1"/>
    <property type="match status" value="1"/>
</dbReference>
<dbReference type="GO" id="GO:0097175">
    <property type="term" value="P:1,6-anhydro-N-acetyl-beta-muramic acid catabolic process"/>
    <property type="evidence" value="ECO:0007669"/>
    <property type="project" value="UniProtKB-UniRule"/>
</dbReference>
<comment type="pathway">
    <text evidence="3">Amino-sugar metabolism; 1,6-anhydro-N-acetylmuramate degradation.</text>
</comment>
<dbReference type="GO" id="GO:0016835">
    <property type="term" value="F:carbon-oxygen lyase activity"/>
    <property type="evidence" value="ECO:0007669"/>
    <property type="project" value="UniProtKB-UniRule"/>
</dbReference>
<dbReference type="PANTHER" id="PTHR10088">
    <property type="entry name" value="GLUCOKINASE REGULATORY PROTEIN"/>
    <property type="match status" value="1"/>
</dbReference>
<evidence type="ECO:0000313" key="6">
    <source>
        <dbReference type="Proteomes" id="UP000373449"/>
    </source>
</evidence>
<comment type="miscellaneous">
    <text evidence="3">A lyase-type mechanism (elimination/hydration) is suggested for the cleavage of the lactyl ether bond of MurNAc 6-phosphate, with the formation of an alpha,beta-unsaturated aldehyde intermediate with (E)-stereochemistry, followed by the syn addition of water to give product.</text>
</comment>
<gene>
    <name evidence="5" type="primary">murQ_2</name>
    <name evidence="3" type="synonym">murQ</name>
    <name evidence="5" type="ORF">NCTC12282_04837</name>
</gene>
<dbReference type="SUPFAM" id="SSF53697">
    <property type="entry name" value="SIS domain"/>
    <property type="match status" value="1"/>
</dbReference>
<dbReference type="PANTHER" id="PTHR10088:SF4">
    <property type="entry name" value="GLUCOKINASE REGULATORY PROTEIN"/>
    <property type="match status" value="1"/>
</dbReference>
<dbReference type="UniPathway" id="UPA00544"/>
<dbReference type="InterPro" id="IPR005486">
    <property type="entry name" value="Glucokinase_regulatory_CS"/>
</dbReference>
<dbReference type="NCBIfam" id="NF003915">
    <property type="entry name" value="PRK05441.1"/>
    <property type="match status" value="1"/>
</dbReference>
<evidence type="ECO:0000256" key="3">
    <source>
        <dbReference type="HAMAP-Rule" id="MF_00068"/>
    </source>
</evidence>
<dbReference type="EMBL" id="CAADJA010000002">
    <property type="protein sequence ID" value="VFS51083.1"/>
    <property type="molecule type" value="Genomic_DNA"/>
</dbReference>
<comment type="pathway">
    <text evidence="3">Amino-sugar metabolism; N-acetylmuramate degradation.</text>
</comment>
<dbReference type="Gene3D" id="3.40.50.10490">
    <property type="entry name" value="Glucose-6-phosphate isomerase like protein, domain 1"/>
    <property type="match status" value="1"/>
</dbReference>
<comment type="similarity">
    <text evidence="3">Belongs to the GCKR-like family. MurNAc-6-P etherase subfamily.</text>
</comment>
<dbReference type="GO" id="GO:0097367">
    <property type="term" value="F:carbohydrate derivative binding"/>
    <property type="evidence" value="ECO:0007669"/>
    <property type="project" value="InterPro"/>
</dbReference>
<dbReference type="Gene3D" id="1.10.8.1080">
    <property type="match status" value="1"/>
</dbReference>
<dbReference type="PROSITE" id="PS51464">
    <property type="entry name" value="SIS"/>
    <property type="match status" value="1"/>
</dbReference>
<dbReference type="InterPro" id="IPR001347">
    <property type="entry name" value="SIS_dom"/>
</dbReference>
<dbReference type="GO" id="GO:0097173">
    <property type="term" value="P:N-acetylmuramic acid catabolic process"/>
    <property type="evidence" value="ECO:0007669"/>
    <property type="project" value="UniProtKB-UniPathway"/>
</dbReference>
<accession>A0A484ZUR5</accession>
<feature type="active site" description="Proton donor" evidence="3">
    <location>
        <position position="90"/>
    </location>
</feature>
<dbReference type="AlphaFoldDB" id="A0A484ZUR5"/>
<reference evidence="5 6" key="1">
    <citation type="submission" date="2019-03" db="EMBL/GenBank/DDBJ databases">
        <authorList>
            <consortium name="Pathogen Informatics"/>
        </authorList>
    </citation>
    <scope>NUCLEOTIDE SEQUENCE [LARGE SCALE GENOMIC DNA]</scope>
    <source>
        <strain evidence="5 6">NCTC12282</strain>
    </source>
</reference>
<dbReference type="UniPathway" id="UPA00343"/>
<dbReference type="EC" id="4.2.1.126" evidence="3"/>
<evidence type="ECO:0000259" key="4">
    <source>
        <dbReference type="PROSITE" id="PS51464"/>
    </source>
</evidence>
<dbReference type="Proteomes" id="UP000373449">
    <property type="component" value="Unassembled WGS sequence"/>
</dbReference>
<keyword evidence="1 3" id="KW-0456">Lyase</keyword>
<dbReference type="UniPathway" id="UPA00342"/>
<feature type="active site" evidence="3">
    <location>
        <position position="121"/>
    </location>
</feature>
<dbReference type="CDD" id="cd05007">
    <property type="entry name" value="SIS_Etherase"/>
    <property type="match status" value="1"/>
</dbReference>
<dbReference type="GO" id="GO:0016803">
    <property type="term" value="F:ether hydrolase activity"/>
    <property type="evidence" value="ECO:0007669"/>
    <property type="project" value="TreeGrafter"/>
</dbReference>